<evidence type="ECO:0000256" key="11">
    <source>
        <dbReference type="ARBA" id="ARBA00039033"/>
    </source>
</evidence>
<keyword evidence="6" id="KW-0809">Transit peptide</keyword>
<protein>
    <recommendedName>
        <fullName evidence="11">glutaryl-CoA dehydrogenase (ETF)</fullName>
        <ecNumber evidence="11">1.3.8.6</ecNumber>
    </recommendedName>
</protein>
<dbReference type="InterPro" id="IPR006091">
    <property type="entry name" value="Acyl-CoA_Oxase/DH_mid-dom"/>
</dbReference>
<evidence type="ECO:0000256" key="3">
    <source>
        <dbReference type="ARBA" id="ARBA00009347"/>
    </source>
</evidence>
<evidence type="ECO:0000313" key="17">
    <source>
        <dbReference type="Proteomes" id="UP000046392"/>
    </source>
</evidence>
<comment type="pathway">
    <text evidence="10">Amino-acid metabolism; tryptophan metabolism.</text>
</comment>
<dbReference type="Gene3D" id="2.40.110.10">
    <property type="entry name" value="Butyryl-CoA Dehydrogenase, subunit A, domain 2"/>
    <property type="match status" value="1"/>
</dbReference>
<dbReference type="InterPro" id="IPR013786">
    <property type="entry name" value="AcylCoA_DH/ox_N"/>
</dbReference>
<evidence type="ECO:0000256" key="9">
    <source>
        <dbReference type="ARBA" id="ARBA00037899"/>
    </source>
</evidence>
<proteinExistence type="inferred from homology"/>
<dbReference type="InterPro" id="IPR009075">
    <property type="entry name" value="AcylCo_DH/oxidase_C"/>
</dbReference>
<dbReference type="FunFam" id="2.40.110.10:FF:000008">
    <property type="entry name" value="Glutaryl-CoA dehydrogenase, mitochondrial"/>
    <property type="match status" value="1"/>
</dbReference>
<evidence type="ECO:0000256" key="2">
    <source>
        <dbReference type="ARBA" id="ARBA00004305"/>
    </source>
</evidence>
<dbReference type="GO" id="GO:0050660">
    <property type="term" value="F:flavin adenine dinucleotide binding"/>
    <property type="evidence" value="ECO:0007669"/>
    <property type="project" value="InterPro"/>
</dbReference>
<dbReference type="GO" id="GO:0005743">
    <property type="term" value="C:mitochondrial inner membrane"/>
    <property type="evidence" value="ECO:0007669"/>
    <property type="project" value="TreeGrafter"/>
</dbReference>
<dbReference type="FunFam" id="1.10.540.10:FF:000003">
    <property type="entry name" value="glutaryl-CoA dehydrogenase, mitochondrial"/>
    <property type="match status" value="1"/>
</dbReference>
<evidence type="ECO:0000259" key="15">
    <source>
        <dbReference type="Pfam" id="PF02770"/>
    </source>
</evidence>
<dbReference type="GO" id="GO:0046949">
    <property type="term" value="P:fatty-acyl-CoA biosynthetic process"/>
    <property type="evidence" value="ECO:0007669"/>
    <property type="project" value="TreeGrafter"/>
</dbReference>
<evidence type="ECO:0000256" key="13">
    <source>
        <dbReference type="RuleBase" id="RU362125"/>
    </source>
</evidence>
<keyword evidence="4 13" id="KW-0285">Flavoprotein</keyword>
<evidence type="ECO:0000256" key="6">
    <source>
        <dbReference type="ARBA" id="ARBA00022946"/>
    </source>
</evidence>
<dbReference type="SUPFAM" id="SSF47203">
    <property type="entry name" value="Acyl-CoA dehydrogenase C-terminal domain-like"/>
    <property type="match status" value="1"/>
</dbReference>
<evidence type="ECO:0000256" key="12">
    <source>
        <dbReference type="ARBA" id="ARBA00049493"/>
    </source>
</evidence>
<dbReference type="InterPro" id="IPR052033">
    <property type="entry name" value="Glutaryl-CoA_DH_mitochondrial"/>
</dbReference>
<evidence type="ECO:0000313" key="18">
    <source>
        <dbReference type="WBParaSite" id="SPAL_0000218900.1"/>
    </source>
</evidence>
<dbReference type="STRING" id="174720.A0A0N5B816"/>
<dbReference type="Gene3D" id="1.10.540.10">
    <property type="entry name" value="Acyl-CoA dehydrogenase/oxidase, N-terminal domain"/>
    <property type="match status" value="1"/>
</dbReference>
<dbReference type="Gene3D" id="1.20.140.10">
    <property type="entry name" value="Butyryl-CoA Dehydrogenase, subunit A, domain 3"/>
    <property type="match status" value="1"/>
</dbReference>
<accession>A0A0N5B816</accession>
<dbReference type="FunFam" id="1.20.140.10:FF:000006">
    <property type="entry name" value="Glutaryl-CoA dehydrogenase, mitochondrial"/>
    <property type="match status" value="1"/>
</dbReference>
<dbReference type="InterPro" id="IPR046373">
    <property type="entry name" value="Acyl-CoA_Oxase/DH_mid-dom_sf"/>
</dbReference>
<dbReference type="InterPro" id="IPR036250">
    <property type="entry name" value="AcylCo_DH-like_C"/>
</dbReference>
<feature type="domain" description="Acyl-CoA oxidase/dehydrogenase middle" evidence="15">
    <location>
        <begin position="151"/>
        <end position="246"/>
    </location>
</feature>
<dbReference type="GO" id="GO:0005759">
    <property type="term" value="C:mitochondrial matrix"/>
    <property type="evidence" value="ECO:0007669"/>
    <property type="project" value="UniProtKB-SubCell"/>
</dbReference>
<dbReference type="SUPFAM" id="SSF56645">
    <property type="entry name" value="Acyl-CoA dehydrogenase NM domain-like"/>
    <property type="match status" value="1"/>
</dbReference>
<dbReference type="PROSITE" id="PS00073">
    <property type="entry name" value="ACYL_COA_DH_2"/>
    <property type="match status" value="1"/>
</dbReference>
<comment type="similarity">
    <text evidence="3 13">Belongs to the acyl-CoA dehydrogenase family.</text>
</comment>
<evidence type="ECO:0000256" key="5">
    <source>
        <dbReference type="ARBA" id="ARBA00022827"/>
    </source>
</evidence>
<evidence type="ECO:0000256" key="10">
    <source>
        <dbReference type="ARBA" id="ARBA00037927"/>
    </source>
</evidence>
<comment type="catalytic activity">
    <reaction evidence="12">
        <text>glutaryl-CoA + oxidized [electron-transfer flavoprotein] + 2 H(+) = (2E)-butenoyl-CoA + reduced [electron-transfer flavoprotein] + CO2</text>
        <dbReference type="Rhea" id="RHEA:13389"/>
        <dbReference type="Rhea" id="RHEA-COMP:10685"/>
        <dbReference type="Rhea" id="RHEA-COMP:10686"/>
        <dbReference type="ChEBI" id="CHEBI:15378"/>
        <dbReference type="ChEBI" id="CHEBI:16526"/>
        <dbReference type="ChEBI" id="CHEBI:57332"/>
        <dbReference type="ChEBI" id="CHEBI:57378"/>
        <dbReference type="ChEBI" id="CHEBI:57692"/>
        <dbReference type="ChEBI" id="CHEBI:58307"/>
        <dbReference type="EC" id="1.3.8.6"/>
    </reaction>
</comment>
<dbReference type="InterPro" id="IPR037069">
    <property type="entry name" value="AcylCoA_DH/ox_N_sf"/>
</dbReference>
<evidence type="ECO:0000256" key="8">
    <source>
        <dbReference type="ARBA" id="ARBA00023128"/>
    </source>
</evidence>
<reference evidence="18" key="1">
    <citation type="submission" date="2017-02" db="UniProtKB">
        <authorList>
            <consortium name="WormBaseParasite"/>
        </authorList>
    </citation>
    <scope>IDENTIFICATION</scope>
</reference>
<evidence type="ECO:0000256" key="1">
    <source>
        <dbReference type="ARBA" id="ARBA00001974"/>
    </source>
</evidence>
<evidence type="ECO:0000259" key="14">
    <source>
        <dbReference type="Pfam" id="PF00441"/>
    </source>
</evidence>
<keyword evidence="5 13" id="KW-0274">FAD</keyword>
<sequence length="412" mass="45514">MIKAGKLLKHSTTLKNIRWGSSLNYKDAFILDEQLTEDELALKEQVHAYCQEKLLPRVTKAYREEKFDSTLIPEMGSMGLLGSPYEGYGCAGVSNVGYGLIAREVERVDSGYRSTMSVQTSLVIGPIYNYGSESQKEKYIPQLASGKKIGCFGLTEPNHGSNPAGMETKAIWDEKNKTYRLHGTKTWITNSPVADIMIVWARSDRHNNSIKGFILERGMEGLTTPKIEGKLSLRASVTGQISMDNVPVPEENLLPNAQGISGPFGCLNNARLGIAWGALGAAESCFHIARDYALERKQFGKPLAQTQLIQLKFANMLTEITLGLQGCLRVTRLKDEGKVQPEQISMVKRNSCGKALEIARLSRDILGGNGIVDEYHIMRHLVNLETVNTYEGTHDIHALILGRAITGLQAFQ</sequence>
<dbReference type="EC" id="1.3.8.6" evidence="11"/>
<organism evidence="17 18">
    <name type="scientific">Strongyloides papillosus</name>
    <name type="common">Intestinal threadworm</name>
    <dbReference type="NCBI Taxonomy" id="174720"/>
    <lineage>
        <taxon>Eukaryota</taxon>
        <taxon>Metazoa</taxon>
        <taxon>Ecdysozoa</taxon>
        <taxon>Nematoda</taxon>
        <taxon>Chromadorea</taxon>
        <taxon>Rhabditida</taxon>
        <taxon>Tylenchina</taxon>
        <taxon>Panagrolaimomorpha</taxon>
        <taxon>Strongyloidoidea</taxon>
        <taxon>Strongyloididae</taxon>
        <taxon>Strongyloides</taxon>
    </lineage>
</organism>
<evidence type="ECO:0000259" key="16">
    <source>
        <dbReference type="Pfam" id="PF02771"/>
    </source>
</evidence>
<dbReference type="GO" id="GO:0033539">
    <property type="term" value="P:fatty acid beta-oxidation using acyl-CoA dehydrogenase"/>
    <property type="evidence" value="ECO:0007669"/>
    <property type="project" value="TreeGrafter"/>
</dbReference>
<dbReference type="PANTHER" id="PTHR42807:SF1">
    <property type="entry name" value="GLUTARYL-COA DEHYDROGENASE, MITOCHONDRIAL"/>
    <property type="match status" value="1"/>
</dbReference>
<evidence type="ECO:0000256" key="7">
    <source>
        <dbReference type="ARBA" id="ARBA00023002"/>
    </source>
</evidence>
<evidence type="ECO:0000256" key="4">
    <source>
        <dbReference type="ARBA" id="ARBA00022630"/>
    </source>
</evidence>
<comment type="subcellular location">
    <subcellularLocation>
        <location evidence="2">Mitochondrion matrix</location>
    </subcellularLocation>
</comment>
<dbReference type="GO" id="GO:0000062">
    <property type="term" value="F:fatty-acyl-CoA binding"/>
    <property type="evidence" value="ECO:0007669"/>
    <property type="project" value="TreeGrafter"/>
</dbReference>
<dbReference type="PANTHER" id="PTHR42807">
    <property type="entry name" value="GLUTARYL-COA DEHYDROGENASE, MITOCHONDRIAL"/>
    <property type="match status" value="1"/>
</dbReference>
<dbReference type="Pfam" id="PF00441">
    <property type="entry name" value="Acyl-CoA_dh_1"/>
    <property type="match status" value="1"/>
</dbReference>
<comment type="cofactor">
    <cofactor evidence="1 13">
        <name>FAD</name>
        <dbReference type="ChEBI" id="CHEBI:57692"/>
    </cofactor>
</comment>
<dbReference type="AlphaFoldDB" id="A0A0N5B816"/>
<dbReference type="CDD" id="cd01151">
    <property type="entry name" value="GCD"/>
    <property type="match status" value="1"/>
</dbReference>
<dbReference type="InterPro" id="IPR006089">
    <property type="entry name" value="Acyl-CoA_DH_CS"/>
</dbReference>
<dbReference type="GO" id="GO:0004361">
    <property type="term" value="F:glutaryl-CoA dehydrogenase activity"/>
    <property type="evidence" value="ECO:0007669"/>
    <property type="project" value="UniProtKB-EC"/>
</dbReference>
<dbReference type="Pfam" id="PF02770">
    <property type="entry name" value="Acyl-CoA_dh_M"/>
    <property type="match status" value="1"/>
</dbReference>
<feature type="domain" description="Acyl-CoA dehydrogenase/oxidase N-terminal" evidence="16">
    <location>
        <begin position="36"/>
        <end position="147"/>
    </location>
</feature>
<dbReference type="Pfam" id="PF02771">
    <property type="entry name" value="Acyl-CoA_dh_N"/>
    <property type="match status" value="1"/>
</dbReference>
<feature type="domain" description="Acyl-CoA dehydrogenase/oxidase C-terminal" evidence="14">
    <location>
        <begin position="264"/>
        <end position="405"/>
    </location>
</feature>
<dbReference type="InterPro" id="IPR009100">
    <property type="entry name" value="AcylCoA_DH/oxidase_NM_dom_sf"/>
</dbReference>
<dbReference type="Proteomes" id="UP000046392">
    <property type="component" value="Unplaced"/>
</dbReference>
<keyword evidence="8" id="KW-0496">Mitochondrion</keyword>
<keyword evidence="17" id="KW-1185">Reference proteome</keyword>
<dbReference type="WBParaSite" id="SPAL_0000218900.1">
    <property type="protein sequence ID" value="SPAL_0000218900.1"/>
    <property type="gene ID" value="SPAL_0000218900"/>
</dbReference>
<comment type="pathway">
    <text evidence="9">Amino-acid metabolism; lysine degradation.</text>
</comment>
<name>A0A0N5B816_STREA</name>
<keyword evidence="7 13" id="KW-0560">Oxidoreductase</keyword>